<protein>
    <submittedName>
        <fullName evidence="1">Inositol transport system sugar-binding protein</fullName>
    </submittedName>
</protein>
<dbReference type="EMBL" id="CADCWC010000403">
    <property type="protein sequence ID" value="CAA9550131.1"/>
    <property type="molecule type" value="Genomic_DNA"/>
</dbReference>
<dbReference type="AlphaFoldDB" id="A0A6J4UGI9"/>
<evidence type="ECO:0000313" key="1">
    <source>
        <dbReference type="EMBL" id="CAA9550131.1"/>
    </source>
</evidence>
<organism evidence="1">
    <name type="scientific">uncultured Thermoleophilia bacterium</name>
    <dbReference type="NCBI Taxonomy" id="1497501"/>
    <lineage>
        <taxon>Bacteria</taxon>
        <taxon>Bacillati</taxon>
        <taxon>Actinomycetota</taxon>
        <taxon>Thermoleophilia</taxon>
        <taxon>environmental samples</taxon>
    </lineage>
</organism>
<gene>
    <name evidence="1" type="ORF">AVDCRST_MAG79-2634</name>
</gene>
<sequence>MPGGGGVIPTGPGFVTKDTAEQVIELSKQGIR</sequence>
<name>A0A6J4UGI9_9ACTN</name>
<reference evidence="1" key="1">
    <citation type="submission" date="2020-02" db="EMBL/GenBank/DDBJ databases">
        <authorList>
            <person name="Meier V. D."/>
        </authorList>
    </citation>
    <scope>NUCLEOTIDE SEQUENCE</scope>
    <source>
        <strain evidence="1">AVDCRST_MAG79</strain>
    </source>
</reference>
<accession>A0A6J4UGI9</accession>
<proteinExistence type="predicted"/>